<dbReference type="Pfam" id="PF26113">
    <property type="entry name" value="GH16_XgeA"/>
    <property type="match status" value="1"/>
</dbReference>
<evidence type="ECO:0000256" key="1">
    <source>
        <dbReference type="SAM" id="SignalP"/>
    </source>
</evidence>
<evidence type="ECO:0008006" key="4">
    <source>
        <dbReference type="Google" id="ProtNLM"/>
    </source>
</evidence>
<dbReference type="Proteomes" id="UP000283269">
    <property type="component" value="Unassembled WGS sequence"/>
</dbReference>
<dbReference type="InParanoid" id="A0A409VN20"/>
<evidence type="ECO:0000313" key="3">
    <source>
        <dbReference type="Proteomes" id="UP000283269"/>
    </source>
</evidence>
<gene>
    <name evidence="2" type="ORF">CVT25_012703</name>
</gene>
<dbReference type="PANTHER" id="PTHR10963:SF24">
    <property type="entry name" value="GLYCOSIDASE C21B10.07-RELATED"/>
    <property type="match status" value="1"/>
</dbReference>
<protein>
    <recommendedName>
        <fullName evidence="4">GH16 domain-containing protein</fullName>
    </recommendedName>
</protein>
<name>A0A409VN20_PSICY</name>
<dbReference type="Gene3D" id="2.60.120.200">
    <property type="match status" value="1"/>
</dbReference>
<dbReference type="EMBL" id="NHYD01003971">
    <property type="protein sequence ID" value="PPQ67675.1"/>
    <property type="molecule type" value="Genomic_DNA"/>
</dbReference>
<dbReference type="PANTHER" id="PTHR10963">
    <property type="entry name" value="GLYCOSYL HYDROLASE-RELATED"/>
    <property type="match status" value="1"/>
</dbReference>
<dbReference type="AlphaFoldDB" id="A0A409VN20"/>
<comment type="caution">
    <text evidence="2">The sequence shown here is derived from an EMBL/GenBank/DDBJ whole genome shotgun (WGS) entry which is preliminary data.</text>
</comment>
<dbReference type="InterPro" id="IPR013320">
    <property type="entry name" value="ConA-like_dom_sf"/>
</dbReference>
<dbReference type="STRING" id="93625.A0A409VN20"/>
<accession>A0A409VN20</accession>
<evidence type="ECO:0000313" key="2">
    <source>
        <dbReference type="EMBL" id="PPQ67675.1"/>
    </source>
</evidence>
<dbReference type="OrthoDB" id="192832at2759"/>
<proteinExistence type="predicted"/>
<dbReference type="InterPro" id="IPR050546">
    <property type="entry name" value="Glycosyl_Hydrlase_16"/>
</dbReference>
<feature type="chain" id="PRO_5019487482" description="GH16 domain-containing protein" evidence="1">
    <location>
        <begin position="29"/>
        <end position="425"/>
    </location>
</feature>
<dbReference type="GO" id="GO:0009251">
    <property type="term" value="P:glucan catabolic process"/>
    <property type="evidence" value="ECO:0007669"/>
    <property type="project" value="TreeGrafter"/>
</dbReference>
<keyword evidence="1" id="KW-0732">Signal</keyword>
<feature type="signal peptide" evidence="1">
    <location>
        <begin position="1"/>
        <end position="28"/>
    </location>
</feature>
<dbReference type="SUPFAM" id="SSF49899">
    <property type="entry name" value="Concanavalin A-like lectins/glucanases"/>
    <property type="match status" value="1"/>
</dbReference>
<sequence length="425" mass="47001">MTHDKFMKHKIITSCLFAFSVSTIPTSALPDLGIRTKLEQNLGLQTSSWRRFLDFEKRDDSTGINHNPDGTPFLWLPQDTYAGKTFFDEWDFFNTEDPTHGQVDYVDKSTAEAMGLFWVADDGTAFMKADDTSVLPLGVNRSSVRITSTKTYNTGLFILDLNKAPWGCVAMKLSGLLSGLWEATGLITVKLTSSKEYTITNITKLHGTLTQGANWTPMQRLRAKFLYLLLSFVNDSSLMNNLQNNSTNCDANANSNSGCDVVEWSRASYGTFFESQGGGILAMKWDENDISVWSFFRAAIPNDVTAGTPNPSLWGPPSAMLMSTMCNIPKYFVNHSIVFDITFCGDWAGNSYATSGCPGTCPERMTDPTNFENATWSINSLKVYRKQVLGGNSTSAASPTRLMQSIAKAEALLIPIFLALAYDSW</sequence>
<reference evidence="2 3" key="1">
    <citation type="journal article" date="2018" name="Evol. Lett.">
        <title>Horizontal gene cluster transfer increased hallucinogenic mushroom diversity.</title>
        <authorList>
            <person name="Reynolds H.T."/>
            <person name="Vijayakumar V."/>
            <person name="Gluck-Thaler E."/>
            <person name="Korotkin H.B."/>
            <person name="Matheny P.B."/>
            <person name="Slot J.C."/>
        </authorList>
    </citation>
    <scope>NUCLEOTIDE SEQUENCE [LARGE SCALE GENOMIC DNA]</scope>
    <source>
        <strain evidence="2 3">2631</strain>
    </source>
</reference>
<keyword evidence="3" id="KW-1185">Reference proteome</keyword>
<organism evidence="2 3">
    <name type="scientific">Psilocybe cyanescens</name>
    <dbReference type="NCBI Taxonomy" id="93625"/>
    <lineage>
        <taxon>Eukaryota</taxon>
        <taxon>Fungi</taxon>
        <taxon>Dikarya</taxon>
        <taxon>Basidiomycota</taxon>
        <taxon>Agaricomycotina</taxon>
        <taxon>Agaricomycetes</taxon>
        <taxon>Agaricomycetidae</taxon>
        <taxon>Agaricales</taxon>
        <taxon>Agaricineae</taxon>
        <taxon>Strophariaceae</taxon>
        <taxon>Psilocybe</taxon>
    </lineage>
</organism>